<accession>A0ABP5CT60</accession>
<dbReference type="NCBIfam" id="TIGR03816">
    <property type="entry name" value="tadE_like_DECH"/>
    <property type="match status" value="1"/>
</dbReference>
<dbReference type="InterPro" id="IPR021202">
    <property type="entry name" value="Rv3654c-like"/>
</dbReference>
<keyword evidence="1" id="KW-1133">Transmembrane helix</keyword>
<dbReference type="EMBL" id="BAAAOG010000010">
    <property type="protein sequence ID" value="GAA1968365.1"/>
    <property type="molecule type" value="Genomic_DNA"/>
</dbReference>
<comment type="caution">
    <text evidence="2">The sequence shown here is derived from an EMBL/GenBank/DDBJ whole genome shotgun (WGS) entry which is preliminary data.</text>
</comment>
<evidence type="ECO:0000256" key="1">
    <source>
        <dbReference type="SAM" id="Phobius"/>
    </source>
</evidence>
<organism evidence="2 3">
    <name type="scientific">Microbacterium deminutum</name>
    <dbReference type="NCBI Taxonomy" id="344164"/>
    <lineage>
        <taxon>Bacteria</taxon>
        <taxon>Bacillati</taxon>
        <taxon>Actinomycetota</taxon>
        <taxon>Actinomycetes</taxon>
        <taxon>Micrococcales</taxon>
        <taxon>Microbacteriaceae</taxon>
        <taxon>Microbacterium</taxon>
    </lineage>
</organism>
<evidence type="ECO:0000313" key="3">
    <source>
        <dbReference type="Proteomes" id="UP001499933"/>
    </source>
</evidence>
<sequence length="132" mass="12848">MRDGDRTRCRPSAHGERLELRSGRRPLMPGTLSAVGLIGCATALTFGLATVGSAAVFSQRLAAGADAAALAAADAASGAVPGVPCELAARLATVSGGVIDGCEIDGVTATVSISGRFGLVTATASARAGPPG</sequence>
<name>A0ABP5CT60_9MICO</name>
<keyword evidence="3" id="KW-1185">Reference proteome</keyword>
<evidence type="ECO:0000313" key="2">
    <source>
        <dbReference type="EMBL" id="GAA1968365.1"/>
    </source>
</evidence>
<keyword evidence="1" id="KW-0472">Membrane</keyword>
<dbReference type="Proteomes" id="UP001499933">
    <property type="component" value="Unassembled WGS sequence"/>
</dbReference>
<reference evidence="3" key="1">
    <citation type="journal article" date="2019" name="Int. J. Syst. Evol. Microbiol.">
        <title>The Global Catalogue of Microorganisms (GCM) 10K type strain sequencing project: providing services to taxonomists for standard genome sequencing and annotation.</title>
        <authorList>
            <consortium name="The Broad Institute Genomics Platform"/>
            <consortium name="The Broad Institute Genome Sequencing Center for Infectious Disease"/>
            <person name="Wu L."/>
            <person name="Ma J."/>
        </authorList>
    </citation>
    <scope>NUCLEOTIDE SEQUENCE [LARGE SCALE GENOMIC DNA]</scope>
    <source>
        <strain evidence="3">JCM 14901</strain>
    </source>
</reference>
<feature type="transmembrane region" description="Helical" evidence="1">
    <location>
        <begin position="27"/>
        <end position="49"/>
    </location>
</feature>
<gene>
    <name evidence="2" type="ORF">GCM10009776_34280</name>
</gene>
<keyword evidence="1" id="KW-0812">Transmembrane</keyword>
<proteinExistence type="predicted"/>
<protein>
    <submittedName>
        <fullName evidence="2">Flp pilus-assembly TadE/G-like family protein</fullName>
    </submittedName>
</protein>